<accession>K1RIU6</accession>
<evidence type="ECO:0000313" key="1">
    <source>
        <dbReference type="EMBL" id="EKC34136.1"/>
    </source>
</evidence>
<reference evidence="1" key="1">
    <citation type="journal article" date="2012" name="Nature">
        <title>The oyster genome reveals stress adaptation and complexity of shell formation.</title>
        <authorList>
            <person name="Zhang G."/>
            <person name="Fang X."/>
            <person name="Guo X."/>
            <person name="Li L."/>
            <person name="Luo R."/>
            <person name="Xu F."/>
            <person name="Yang P."/>
            <person name="Zhang L."/>
            <person name="Wang X."/>
            <person name="Qi H."/>
            <person name="Xiong Z."/>
            <person name="Que H."/>
            <person name="Xie Y."/>
            <person name="Holland P.W."/>
            <person name="Paps J."/>
            <person name="Zhu Y."/>
            <person name="Wu F."/>
            <person name="Chen Y."/>
            <person name="Wang J."/>
            <person name="Peng C."/>
            <person name="Meng J."/>
            <person name="Yang L."/>
            <person name="Liu J."/>
            <person name="Wen B."/>
            <person name="Zhang N."/>
            <person name="Huang Z."/>
            <person name="Zhu Q."/>
            <person name="Feng Y."/>
            <person name="Mount A."/>
            <person name="Hedgecock D."/>
            <person name="Xu Z."/>
            <person name="Liu Y."/>
            <person name="Domazet-Loso T."/>
            <person name="Du Y."/>
            <person name="Sun X."/>
            <person name="Zhang S."/>
            <person name="Liu B."/>
            <person name="Cheng P."/>
            <person name="Jiang X."/>
            <person name="Li J."/>
            <person name="Fan D."/>
            <person name="Wang W."/>
            <person name="Fu W."/>
            <person name="Wang T."/>
            <person name="Wang B."/>
            <person name="Zhang J."/>
            <person name="Peng Z."/>
            <person name="Li Y."/>
            <person name="Li N."/>
            <person name="Wang J."/>
            <person name="Chen M."/>
            <person name="He Y."/>
            <person name="Tan F."/>
            <person name="Song X."/>
            <person name="Zheng Q."/>
            <person name="Huang R."/>
            <person name="Yang H."/>
            <person name="Du X."/>
            <person name="Chen L."/>
            <person name="Yang M."/>
            <person name="Gaffney P.M."/>
            <person name="Wang S."/>
            <person name="Luo L."/>
            <person name="She Z."/>
            <person name="Ming Y."/>
            <person name="Huang W."/>
            <person name="Zhang S."/>
            <person name="Huang B."/>
            <person name="Zhang Y."/>
            <person name="Qu T."/>
            <person name="Ni P."/>
            <person name="Miao G."/>
            <person name="Wang J."/>
            <person name="Wang Q."/>
            <person name="Steinberg C.E."/>
            <person name="Wang H."/>
            <person name="Li N."/>
            <person name="Qian L."/>
            <person name="Zhang G."/>
            <person name="Li Y."/>
            <person name="Yang H."/>
            <person name="Liu X."/>
            <person name="Wang J."/>
            <person name="Yin Y."/>
            <person name="Wang J."/>
        </authorList>
    </citation>
    <scope>NUCLEOTIDE SEQUENCE [LARGE SCALE GENOMIC DNA]</scope>
    <source>
        <strain evidence="1">05x7-T-G4-1.051#20</strain>
    </source>
</reference>
<organism evidence="1">
    <name type="scientific">Magallana gigas</name>
    <name type="common">Pacific oyster</name>
    <name type="synonym">Crassostrea gigas</name>
    <dbReference type="NCBI Taxonomy" id="29159"/>
    <lineage>
        <taxon>Eukaryota</taxon>
        <taxon>Metazoa</taxon>
        <taxon>Spiralia</taxon>
        <taxon>Lophotrochozoa</taxon>
        <taxon>Mollusca</taxon>
        <taxon>Bivalvia</taxon>
        <taxon>Autobranchia</taxon>
        <taxon>Pteriomorphia</taxon>
        <taxon>Ostreida</taxon>
        <taxon>Ostreoidea</taxon>
        <taxon>Ostreidae</taxon>
        <taxon>Magallana</taxon>
    </lineage>
</organism>
<dbReference type="EMBL" id="JH818226">
    <property type="protein sequence ID" value="EKC34136.1"/>
    <property type="molecule type" value="Genomic_DNA"/>
</dbReference>
<dbReference type="HOGENOM" id="CLU_2374795_0_0_1"/>
<dbReference type="AlphaFoldDB" id="K1RIU6"/>
<name>K1RIU6_MAGGI</name>
<proteinExistence type="predicted"/>
<protein>
    <submittedName>
        <fullName evidence="1">Uncharacterized protein</fullName>
    </submittedName>
</protein>
<gene>
    <name evidence="1" type="ORF">CGI_10006925</name>
</gene>
<dbReference type="InParanoid" id="K1RIU6"/>
<sequence length="95" mass="11051">MCLPCKDLSLHKDDDIWNFVEFTVTTDDKGQEVCCADTQEELQNLVKLTQRLYIKVEFLSLSRKYLCRDVILTGNSARNTESFFEYYEVIISVVA</sequence>